<dbReference type="RefSeq" id="WP_184250063.1">
    <property type="nucleotide sequence ID" value="NZ_JACHLR010000030.1"/>
</dbReference>
<name>A0A7W7KDB1_9SPHN</name>
<evidence type="ECO:0000256" key="1">
    <source>
        <dbReference type="ARBA" id="ARBA00007031"/>
    </source>
</evidence>
<proteinExistence type="inferred from homology"/>
<evidence type="ECO:0000256" key="2">
    <source>
        <dbReference type="SAM" id="MobiDB-lite"/>
    </source>
</evidence>
<feature type="region of interest" description="Disordered" evidence="2">
    <location>
        <begin position="193"/>
        <end position="372"/>
    </location>
</feature>
<dbReference type="InterPro" id="IPR008807">
    <property type="entry name" value="ROS_MUCR"/>
</dbReference>
<comment type="caution">
    <text evidence="3">The sequence shown here is derived from an EMBL/GenBank/DDBJ whole genome shotgun (WGS) entry which is preliminary data.</text>
</comment>
<reference evidence="3 4" key="1">
    <citation type="submission" date="2020-08" db="EMBL/GenBank/DDBJ databases">
        <title>Functional genomics of gut bacteria from endangered species of beetles.</title>
        <authorList>
            <person name="Carlos-Shanley C."/>
        </authorList>
    </citation>
    <scope>NUCLEOTIDE SEQUENCE [LARGE SCALE GENOMIC DNA]</scope>
    <source>
        <strain evidence="3 4">S00245</strain>
    </source>
</reference>
<gene>
    <name evidence="3" type="ORF">HNO88_004087</name>
</gene>
<evidence type="ECO:0000313" key="3">
    <source>
        <dbReference type="EMBL" id="MBB4860742.1"/>
    </source>
</evidence>
<protein>
    <submittedName>
        <fullName evidence="3">Putative transcriptional regulator</fullName>
    </submittedName>
</protein>
<dbReference type="GO" id="GO:0003677">
    <property type="term" value="F:DNA binding"/>
    <property type="evidence" value="ECO:0007669"/>
    <property type="project" value="InterPro"/>
</dbReference>
<dbReference type="Pfam" id="PF05443">
    <property type="entry name" value="ROS_MUCR"/>
    <property type="match status" value="1"/>
</dbReference>
<dbReference type="Proteomes" id="UP000555448">
    <property type="component" value="Unassembled WGS sequence"/>
</dbReference>
<dbReference type="EMBL" id="JACHLR010000030">
    <property type="protein sequence ID" value="MBB4860742.1"/>
    <property type="molecule type" value="Genomic_DNA"/>
</dbReference>
<keyword evidence="4" id="KW-1185">Reference proteome</keyword>
<feature type="compositionally biased region" description="Polar residues" evidence="2">
    <location>
        <begin position="147"/>
        <end position="165"/>
    </location>
</feature>
<organism evidence="3 4">
    <name type="scientific">Novosphingobium chloroacetimidivorans</name>
    <dbReference type="NCBI Taxonomy" id="1428314"/>
    <lineage>
        <taxon>Bacteria</taxon>
        <taxon>Pseudomonadati</taxon>
        <taxon>Pseudomonadota</taxon>
        <taxon>Alphaproteobacteria</taxon>
        <taxon>Sphingomonadales</taxon>
        <taxon>Sphingomonadaceae</taxon>
        <taxon>Novosphingobium</taxon>
    </lineage>
</organism>
<evidence type="ECO:0000313" key="4">
    <source>
        <dbReference type="Proteomes" id="UP000555448"/>
    </source>
</evidence>
<dbReference type="Gene3D" id="1.10.10.1550">
    <property type="entry name" value="ROS/MUCR transcriptional regulator protein"/>
    <property type="match status" value="1"/>
</dbReference>
<sequence length="372" mass="38477">MNDAGSTPDIAALTVQLLSAYLANNDVPSEDLAGLIRSTRDALSPNAAPLGQAEPETFTPAVTVRKSLASPDHIISLIDGKAYKTLKRHLASHGLTPAEYRARYNLPSNYPMVAQAYAEHRRGIAQKSGLGTRKSADESAALPLQEKPSTNSEELITTQSPSSHEGSPGQRSAVVAEANKAAVSGDAAAYDQVDAGQPSSMPAADQDAATQRESASDTPTVPGSLGEPAAKRTMGKATPAAKKPASEAADGSSKRGGKVKAEPQPTSRDASEGAGEATEGQDVPPSVQKPKRRAKLGLFTSAETTAEQPSDEAVVQSADTEVADEQQPVSTGATKAVTKAPAKRKSTKRMARAPQGSAEPQVGTPDSRDDPA</sequence>
<dbReference type="GO" id="GO:0006355">
    <property type="term" value="P:regulation of DNA-templated transcription"/>
    <property type="evidence" value="ECO:0007669"/>
    <property type="project" value="InterPro"/>
</dbReference>
<feature type="compositionally biased region" description="Polar residues" evidence="2">
    <location>
        <begin position="208"/>
        <end position="221"/>
    </location>
</feature>
<dbReference type="GO" id="GO:0008270">
    <property type="term" value="F:zinc ion binding"/>
    <property type="evidence" value="ECO:0007669"/>
    <property type="project" value="InterPro"/>
</dbReference>
<dbReference type="AlphaFoldDB" id="A0A7W7KDB1"/>
<accession>A0A7W7KDB1</accession>
<feature type="compositionally biased region" description="Basic residues" evidence="2">
    <location>
        <begin position="341"/>
        <end position="351"/>
    </location>
</feature>
<comment type="similarity">
    <text evidence="1">Belongs to the ros/MucR family.</text>
</comment>
<feature type="region of interest" description="Disordered" evidence="2">
    <location>
        <begin position="126"/>
        <end position="174"/>
    </location>
</feature>
<dbReference type="InterPro" id="IPR041920">
    <property type="entry name" value="ROS/MUCR_sf"/>
</dbReference>